<dbReference type="InterPro" id="IPR021891">
    <property type="entry name" value="Telomerase_RBD"/>
</dbReference>
<comment type="similarity">
    <text evidence="1 13">Belongs to the reverse transcriptase family. Telomerase subfamily.</text>
</comment>
<dbReference type="Proteomes" id="UP000824469">
    <property type="component" value="Unassembled WGS sequence"/>
</dbReference>
<feature type="non-terminal residue" evidence="16">
    <location>
        <position position="1"/>
    </location>
</feature>
<keyword evidence="9 13" id="KW-0779">Telomere</keyword>
<dbReference type="PANTHER" id="PTHR12066:SF0">
    <property type="entry name" value="TELOMERASE REVERSE TRANSCRIPTASE"/>
    <property type="match status" value="1"/>
</dbReference>
<dbReference type="GO" id="GO:0007004">
    <property type="term" value="P:telomere maintenance via telomerase"/>
    <property type="evidence" value="ECO:0007669"/>
    <property type="project" value="TreeGrafter"/>
</dbReference>
<evidence type="ECO:0000256" key="6">
    <source>
        <dbReference type="ARBA" id="ARBA00022695"/>
    </source>
</evidence>
<dbReference type="GO" id="GO:0000333">
    <property type="term" value="C:telomerase catalytic core complex"/>
    <property type="evidence" value="ECO:0007669"/>
    <property type="project" value="TreeGrafter"/>
</dbReference>
<dbReference type="InterPro" id="IPR000477">
    <property type="entry name" value="RT_dom"/>
</dbReference>
<comment type="caution">
    <text evidence="16">The sequence shown here is derived from an EMBL/GenBank/DDBJ whole genome shotgun (WGS) entry which is preliminary data.</text>
</comment>
<keyword evidence="8 13" id="KW-0460">Magnesium</keyword>
<comment type="catalytic activity">
    <reaction evidence="12 13">
        <text>DNA(n) + a 2'-deoxyribonucleoside 5'-triphosphate = DNA(n+1) + diphosphate</text>
        <dbReference type="Rhea" id="RHEA:22508"/>
        <dbReference type="Rhea" id="RHEA-COMP:17339"/>
        <dbReference type="Rhea" id="RHEA-COMP:17340"/>
        <dbReference type="ChEBI" id="CHEBI:33019"/>
        <dbReference type="ChEBI" id="CHEBI:61560"/>
        <dbReference type="ChEBI" id="CHEBI:173112"/>
        <dbReference type="EC" id="2.7.7.49"/>
    </reaction>
</comment>
<gene>
    <name evidence="16" type="ORF">KI387_037100</name>
</gene>
<reference evidence="16 17" key="1">
    <citation type="journal article" date="2021" name="Nat. Plants">
        <title>The Taxus genome provides insights into paclitaxel biosynthesis.</title>
        <authorList>
            <person name="Xiong X."/>
            <person name="Gou J."/>
            <person name="Liao Q."/>
            <person name="Li Y."/>
            <person name="Zhou Q."/>
            <person name="Bi G."/>
            <person name="Li C."/>
            <person name="Du R."/>
            <person name="Wang X."/>
            <person name="Sun T."/>
            <person name="Guo L."/>
            <person name="Liang H."/>
            <person name="Lu P."/>
            <person name="Wu Y."/>
            <person name="Zhang Z."/>
            <person name="Ro D.K."/>
            <person name="Shang Y."/>
            <person name="Huang S."/>
            <person name="Yan J."/>
        </authorList>
    </citation>
    <scope>NUCLEOTIDE SEQUENCE [LARGE SCALE GENOMIC DNA]</scope>
    <source>
        <strain evidence="16">Ta-2019</strain>
    </source>
</reference>
<dbReference type="PROSITE" id="PS50878">
    <property type="entry name" value="RT_POL"/>
    <property type="match status" value="1"/>
</dbReference>
<evidence type="ECO:0000313" key="17">
    <source>
        <dbReference type="Proteomes" id="UP000824469"/>
    </source>
</evidence>
<dbReference type="Gene3D" id="1.10.132.70">
    <property type="match status" value="1"/>
</dbReference>
<accession>A0AA38FS38</accession>
<feature type="non-terminal residue" evidence="16">
    <location>
        <position position="911"/>
    </location>
</feature>
<evidence type="ECO:0000256" key="1">
    <source>
        <dbReference type="ARBA" id="ARBA00008001"/>
    </source>
</evidence>
<evidence type="ECO:0000256" key="3">
    <source>
        <dbReference type="ARBA" id="ARBA00016182"/>
    </source>
</evidence>
<dbReference type="GO" id="GO:0042162">
    <property type="term" value="F:telomeric DNA binding"/>
    <property type="evidence" value="ECO:0007669"/>
    <property type="project" value="TreeGrafter"/>
</dbReference>
<sequence length="911" mass="102965">NHSLLSLLKTLIRNAQDCQYAKLLTRHCPIQIKQPRESFSMPLSKIIDSLSFMEGHETEDKETSSILHGTTDRGNDTPAVHLASSPQLVSRNHGRHGESDYLVHCEHLSEWDLFKDRCISGSQCATFADCLDEEKHTSGNFSRSSTMHRLSVKRKHADHCNSGVNDQTKGWDSKHSNPLVDRSKEPSNGLQNELIKSYSGHKEVVSFIWAVCRRVIPEALLGSKHNWRALRSSIGKFVKLRRFENFTLQQCLYKLKTSHFSWLNEATLACECCASLNGLNEGCPIFLDDPLENNEQQTYHCSADTNKGGTGSDNHFWQEKILANWIFWLFSSMIVPLIQAHFYVTETQNGRQNVFYYRKNVWAKILNGAVKDLTRSNYKRLSAASLASILQKRSLGFSRVRILPKENGVRPIANLGARSTTWLELHKNPGQTTKRRKTNRLKNNFLILDVNNKGKCWKQTGFIEKKSQISADNLLVNGNLDNGIEDKCESFTSDRLISNFSKKEKINLSGSDSKVNLAFRSVNSLLCDVHHCLKFEQENCPEGLGCSVFDYNDIYIKLMPFVLGLKDNSMGLPKLYIAVCDVTQAFDTVDQDKLLDVIQNIVTKEEYFIQRYKKISCTPKSVKISYERSPVAEKGVSFVNFSTNHSPKHSQGILIDQAFFTSIKRDKLLSLIYEHVKRNVLQIGSHFYIQKVGIPQGSVLSSLLCSFYYGDLDRNKILPLLNHSDKKHIVASTKTALEDCLVNGKPSSDKVCTELVGEVNATILEEMDKISGITARQSRIMRIEQESLNAGLSACASDISFHFSSDNVNGHTAGKRESLIPKSILLRLIDDMLFISTSKKKAVCFIASMHRGFKDYSSYANKCKTSLNFKMELEGEKLSKNAYTSKDGSCFLRWSGLLINCHTLEIQADYT</sequence>
<feature type="domain" description="Reverse transcriptase" evidence="15">
    <location>
        <begin position="384"/>
        <end position="899"/>
    </location>
</feature>
<keyword evidence="5 13" id="KW-0808">Transferase</keyword>
<feature type="region of interest" description="Disordered" evidence="14">
    <location>
        <begin position="58"/>
        <end position="78"/>
    </location>
</feature>
<dbReference type="EC" id="2.7.7.49" evidence="2 13"/>
<dbReference type="InterPro" id="IPR003545">
    <property type="entry name" value="Telomerase_RT"/>
</dbReference>
<dbReference type="GO" id="GO:0070034">
    <property type="term" value="F:telomerase RNA binding"/>
    <property type="evidence" value="ECO:0007669"/>
    <property type="project" value="TreeGrafter"/>
</dbReference>
<dbReference type="OMA" id="ACECCAS"/>
<dbReference type="GO" id="GO:0003720">
    <property type="term" value="F:telomerase activity"/>
    <property type="evidence" value="ECO:0007669"/>
    <property type="project" value="InterPro"/>
</dbReference>
<keyword evidence="6 13" id="KW-0548">Nucleotidyltransferase</keyword>
<evidence type="ECO:0000256" key="5">
    <source>
        <dbReference type="ARBA" id="ARBA00022679"/>
    </source>
</evidence>
<feature type="compositionally biased region" description="Basic and acidic residues" evidence="14">
    <location>
        <begin position="169"/>
        <end position="185"/>
    </location>
</feature>
<evidence type="ECO:0000256" key="11">
    <source>
        <dbReference type="ARBA" id="ARBA00023242"/>
    </source>
</evidence>
<comment type="subcellular location">
    <subcellularLocation>
        <location evidence="13">Nucleus</location>
    </subcellularLocation>
    <subcellularLocation>
        <location evidence="13">Chromosome</location>
        <location evidence="13">Telomere</location>
    </subcellularLocation>
</comment>
<dbReference type="CDD" id="cd01648">
    <property type="entry name" value="TERT"/>
    <property type="match status" value="1"/>
</dbReference>
<organism evidence="16 17">
    <name type="scientific">Taxus chinensis</name>
    <name type="common">Chinese yew</name>
    <name type="synonym">Taxus wallichiana var. chinensis</name>
    <dbReference type="NCBI Taxonomy" id="29808"/>
    <lineage>
        <taxon>Eukaryota</taxon>
        <taxon>Viridiplantae</taxon>
        <taxon>Streptophyta</taxon>
        <taxon>Embryophyta</taxon>
        <taxon>Tracheophyta</taxon>
        <taxon>Spermatophyta</taxon>
        <taxon>Pinopsida</taxon>
        <taxon>Pinidae</taxon>
        <taxon>Conifers II</taxon>
        <taxon>Cupressales</taxon>
        <taxon>Taxaceae</taxon>
        <taxon>Taxus</taxon>
    </lineage>
</organism>
<keyword evidence="4 13" id="KW-0158">Chromosome</keyword>
<name>A0AA38FS38_TAXCH</name>
<evidence type="ECO:0000259" key="15">
    <source>
        <dbReference type="PROSITE" id="PS50878"/>
    </source>
</evidence>
<keyword evidence="10 13" id="KW-0695">RNA-directed DNA polymerase</keyword>
<dbReference type="Gene3D" id="3.30.70.2630">
    <property type="match status" value="1"/>
</dbReference>
<dbReference type="GO" id="GO:0046872">
    <property type="term" value="F:metal ion binding"/>
    <property type="evidence" value="ECO:0007669"/>
    <property type="project" value="UniProtKB-KW"/>
</dbReference>
<dbReference type="Pfam" id="PF12009">
    <property type="entry name" value="Telomerase_RBD"/>
    <property type="match status" value="1"/>
</dbReference>
<proteinExistence type="inferred from homology"/>
<feature type="region of interest" description="Disordered" evidence="14">
    <location>
        <begin position="156"/>
        <end position="188"/>
    </location>
</feature>
<dbReference type="AlphaFoldDB" id="A0AA38FS38"/>
<comment type="function">
    <text evidence="13">Telomerase is a ribonucleoprotein enzyme essential for the replication of chromosome termini in most eukaryotes. It elongates telomeres. It is a reverse transcriptase that adds simple sequence repeats to chromosome ends by copying a template sequence within the RNA component of the enzyme.</text>
</comment>
<dbReference type="SMART" id="SM00975">
    <property type="entry name" value="Telomerase_RBD"/>
    <property type="match status" value="1"/>
</dbReference>
<dbReference type="GO" id="GO:0000781">
    <property type="term" value="C:chromosome, telomeric region"/>
    <property type="evidence" value="ECO:0007669"/>
    <property type="project" value="UniProtKB-SubCell"/>
</dbReference>
<evidence type="ECO:0000256" key="12">
    <source>
        <dbReference type="ARBA" id="ARBA00048173"/>
    </source>
</evidence>
<evidence type="ECO:0000256" key="10">
    <source>
        <dbReference type="ARBA" id="ARBA00022918"/>
    </source>
</evidence>
<evidence type="ECO:0000256" key="9">
    <source>
        <dbReference type="ARBA" id="ARBA00022895"/>
    </source>
</evidence>
<evidence type="ECO:0000256" key="2">
    <source>
        <dbReference type="ARBA" id="ARBA00012493"/>
    </source>
</evidence>
<dbReference type="PANTHER" id="PTHR12066">
    <property type="entry name" value="TELOMERASE REVERSE TRANSCRIPTASE"/>
    <property type="match status" value="1"/>
</dbReference>
<dbReference type="EMBL" id="JAHRHJ020000007">
    <property type="protein sequence ID" value="KAH9309189.1"/>
    <property type="molecule type" value="Genomic_DNA"/>
</dbReference>
<evidence type="ECO:0000256" key="7">
    <source>
        <dbReference type="ARBA" id="ARBA00022723"/>
    </source>
</evidence>
<keyword evidence="17" id="KW-1185">Reference proteome</keyword>
<evidence type="ECO:0000256" key="4">
    <source>
        <dbReference type="ARBA" id="ARBA00022454"/>
    </source>
</evidence>
<keyword evidence="7 13" id="KW-0479">Metal-binding</keyword>
<evidence type="ECO:0000256" key="8">
    <source>
        <dbReference type="ARBA" id="ARBA00022842"/>
    </source>
</evidence>
<evidence type="ECO:0000256" key="13">
    <source>
        <dbReference type="RuleBase" id="RU365061"/>
    </source>
</evidence>
<evidence type="ECO:0000256" key="14">
    <source>
        <dbReference type="SAM" id="MobiDB-lite"/>
    </source>
</evidence>
<keyword evidence="11 13" id="KW-0539">Nucleus</keyword>
<protein>
    <recommendedName>
        <fullName evidence="3 13">Telomerase reverse transcriptase</fullName>
        <ecNumber evidence="2 13">2.7.7.49</ecNumber>
    </recommendedName>
    <alternativeName>
        <fullName evidence="13">Telomerase catalytic subunit</fullName>
    </alternativeName>
</protein>
<evidence type="ECO:0000313" key="16">
    <source>
        <dbReference type="EMBL" id="KAH9309189.1"/>
    </source>
</evidence>